<dbReference type="CDD" id="cd00156">
    <property type="entry name" value="REC"/>
    <property type="match status" value="1"/>
</dbReference>
<dbReference type="Pfam" id="PF00072">
    <property type="entry name" value="Response_reg"/>
    <property type="match status" value="1"/>
</dbReference>
<dbReference type="Pfam" id="PF08668">
    <property type="entry name" value="HDOD"/>
    <property type="match status" value="1"/>
</dbReference>
<dbReference type="InterPro" id="IPR039420">
    <property type="entry name" value="WalR-like"/>
</dbReference>
<dbReference type="InterPro" id="IPR001789">
    <property type="entry name" value="Sig_transdc_resp-reg_receiver"/>
</dbReference>
<dbReference type="EMBL" id="QNSA01000002">
    <property type="protein sequence ID" value="RBP76025.1"/>
    <property type="molecule type" value="Genomic_DNA"/>
</dbReference>
<evidence type="ECO:0000256" key="6">
    <source>
        <dbReference type="PROSITE-ProRule" id="PRU00169"/>
    </source>
</evidence>
<evidence type="ECO:0000256" key="5">
    <source>
        <dbReference type="ARBA" id="ARBA00023163"/>
    </source>
</evidence>
<dbReference type="Proteomes" id="UP000253065">
    <property type="component" value="Unassembled WGS sequence"/>
</dbReference>
<keyword evidence="12" id="KW-1185">Reference proteome</keyword>
<evidence type="ECO:0000313" key="10">
    <source>
        <dbReference type="EMBL" id="RCW36898.1"/>
    </source>
</evidence>
<dbReference type="PROSITE" id="PS50110">
    <property type="entry name" value="RESPONSE_REGULATORY"/>
    <property type="match status" value="1"/>
</dbReference>
<dbReference type="GO" id="GO:0000976">
    <property type="term" value="F:transcription cis-regulatory region binding"/>
    <property type="evidence" value="ECO:0007669"/>
    <property type="project" value="TreeGrafter"/>
</dbReference>
<keyword evidence="5" id="KW-0804">Transcription</keyword>
<evidence type="ECO:0000256" key="3">
    <source>
        <dbReference type="ARBA" id="ARBA00023015"/>
    </source>
</evidence>
<dbReference type="PANTHER" id="PTHR48111:SF1">
    <property type="entry name" value="TWO-COMPONENT RESPONSE REGULATOR ORR33"/>
    <property type="match status" value="1"/>
</dbReference>
<sequence>MKALVLEDDDLFSELLETVVAGLRPGMRVTVASRLSEAFRFVDDDDFDLIIADWNLPDGSGLELVRRVRSANATMPVVIVSARADRDSVLKAAHYGINGYITKPLDVRVLHQRLTELLSDTPARLPAISSYLADALENITQLPSDLDAAEILDLYRRQDELSASQLAERWRDQPALTLRLLDVANSTCFRRTGEPLDTVRDAISSIGVAMALSQALALSLDVSRNIQHLPLRARADTFYEQAITVATSAQTLALRLKKQPMLFQQAGLLSRLGEMALVKVLDEYVALGGEVEEAAFEALFREWSAPFGNRLKIHWHLSLGLRELIGAVHTLGSDCTREDRLLMRAASLESLGLKSGEECQRLLRRLGLDETESKELKPS</sequence>
<dbReference type="GO" id="GO:0032993">
    <property type="term" value="C:protein-DNA complex"/>
    <property type="evidence" value="ECO:0007669"/>
    <property type="project" value="TreeGrafter"/>
</dbReference>
<dbReference type="PROSITE" id="PS51833">
    <property type="entry name" value="HDOD"/>
    <property type="match status" value="1"/>
</dbReference>
<dbReference type="GO" id="GO:0006355">
    <property type="term" value="P:regulation of DNA-templated transcription"/>
    <property type="evidence" value="ECO:0007669"/>
    <property type="project" value="TreeGrafter"/>
</dbReference>
<gene>
    <name evidence="10" type="ORF">DET51_10244</name>
    <name evidence="9" type="ORF">DET64_10244</name>
</gene>
<feature type="domain" description="Response regulatory" evidence="7">
    <location>
        <begin position="2"/>
        <end position="118"/>
    </location>
</feature>
<feature type="modified residue" description="4-aspartylphosphate" evidence="6">
    <location>
        <position position="53"/>
    </location>
</feature>
<dbReference type="RefSeq" id="WP_113879093.1">
    <property type="nucleotide sequence ID" value="NZ_QNSA01000002.1"/>
</dbReference>
<keyword evidence="4" id="KW-0238">DNA-binding</keyword>
<dbReference type="AlphaFoldDB" id="A0A368V706"/>
<keyword evidence="1 6" id="KW-0597">Phosphoprotein</keyword>
<evidence type="ECO:0000313" key="9">
    <source>
        <dbReference type="EMBL" id="RBP76025.1"/>
    </source>
</evidence>
<proteinExistence type="predicted"/>
<protein>
    <submittedName>
        <fullName evidence="10">HDOD domain-containing protein</fullName>
    </submittedName>
</protein>
<comment type="caution">
    <text evidence="10">The sequence shown here is derived from an EMBL/GenBank/DDBJ whole genome shotgun (WGS) entry which is preliminary data.</text>
</comment>
<dbReference type="InterPro" id="IPR011006">
    <property type="entry name" value="CheY-like_superfamily"/>
</dbReference>
<evidence type="ECO:0000313" key="11">
    <source>
        <dbReference type="Proteomes" id="UP000252795"/>
    </source>
</evidence>
<evidence type="ECO:0000256" key="2">
    <source>
        <dbReference type="ARBA" id="ARBA00023012"/>
    </source>
</evidence>
<organism evidence="10 11">
    <name type="scientific">Marinobacter nauticus</name>
    <name type="common">Marinobacter hydrocarbonoclasticus</name>
    <name type="synonym">Marinobacter aquaeolei</name>
    <dbReference type="NCBI Taxonomy" id="2743"/>
    <lineage>
        <taxon>Bacteria</taxon>
        <taxon>Pseudomonadati</taxon>
        <taxon>Pseudomonadota</taxon>
        <taxon>Gammaproteobacteria</taxon>
        <taxon>Pseudomonadales</taxon>
        <taxon>Marinobacteraceae</taxon>
        <taxon>Marinobacter</taxon>
    </lineage>
</organism>
<dbReference type="SUPFAM" id="SSF109604">
    <property type="entry name" value="HD-domain/PDEase-like"/>
    <property type="match status" value="1"/>
</dbReference>
<dbReference type="InterPro" id="IPR013976">
    <property type="entry name" value="HDOD"/>
</dbReference>
<dbReference type="GO" id="GO:0000156">
    <property type="term" value="F:phosphorelay response regulator activity"/>
    <property type="evidence" value="ECO:0007669"/>
    <property type="project" value="TreeGrafter"/>
</dbReference>
<evidence type="ECO:0000313" key="12">
    <source>
        <dbReference type="Proteomes" id="UP000253065"/>
    </source>
</evidence>
<dbReference type="Gene3D" id="3.40.50.2300">
    <property type="match status" value="1"/>
</dbReference>
<dbReference type="PANTHER" id="PTHR48111">
    <property type="entry name" value="REGULATOR OF RPOS"/>
    <property type="match status" value="1"/>
</dbReference>
<name>A0A368V706_MARNT</name>
<reference evidence="10 11" key="1">
    <citation type="submission" date="2018-07" db="EMBL/GenBank/DDBJ databases">
        <title>Freshwater and sediment microbial communities from various areas in North America, analyzing microbe dynamics in response to fracking.</title>
        <authorList>
            <person name="Lamendella R."/>
        </authorList>
    </citation>
    <scope>NUCLEOTIDE SEQUENCE [LARGE SCALE GENOMIC DNA]</scope>
    <source>
        <strain evidence="10 11">114E</strain>
        <strain evidence="9 12">114E_o</strain>
    </source>
</reference>
<evidence type="ECO:0000259" key="8">
    <source>
        <dbReference type="PROSITE" id="PS51833"/>
    </source>
</evidence>
<keyword evidence="2" id="KW-0902">Two-component regulatory system</keyword>
<dbReference type="Proteomes" id="UP000252795">
    <property type="component" value="Unassembled WGS sequence"/>
</dbReference>
<evidence type="ECO:0000256" key="1">
    <source>
        <dbReference type="ARBA" id="ARBA00022553"/>
    </source>
</evidence>
<accession>A0A368V706</accession>
<feature type="domain" description="HDOD" evidence="8">
    <location>
        <begin position="141"/>
        <end position="331"/>
    </location>
</feature>
<dbReference type="Gene3D" id="1.10.3210.10">
    <property type="entry name" value="Hypothetical protein af1432"/>
    <property type="match status" value="1"/>
</dbReference>
<evidence type="ECO:0000259" key="7">
    <source>
        <dbReference type="PROSITE" id="PS50110"/>
    </source>
</evidence>
<evidence type="ECO:0000256" key="4">
    <source>
        <dbReference type="ARBA" id="ARBA00023125"/>
    </source>
</evidence>
<dbReference type="SUPFAM" id="SSF52172">
    <property type="entry name" value="CheY-like"/>
    <property type="match status" value="1"/>
</dbReference>
<dbReference type="GO" id="GO:0005829">
    <property type="term" value="C:cytosol"/>
    <property type="evidence" value="ECO:0007669"/>
    <property type="project" value="TreeGrafter"/>
</dbReference>
<dbReference type="EMBL" id="QPJB01000002">
    <property type="protein sequence ID" value="RCW36898.1"/>
    <property type="molecule type" value="Genomic_DNA"/>
</dbReference>
<dbReference type="SMART" id="SM00448">
    <property type="entry name" value="REC"/>
    <property type="match status" value="1"/>
</dbReference>
<keyword evidence="3" id="KW-0805">Transcription regulation</keyword>